<dbReference type="NCBIfam" id="TIGR00996">
    <property type="entry name" value="Mtu_fam_mce"/>
    <property type="match status" value="1"/>
</dbReference>
<dbReference type="InterPro" id="IPR052336">
    <property type="entry name" value="MlaD_Phospholipid_Transporter"/>
</dbReference>
<feature type="signal peptide" evidence="1">
    <location>
        <begin position="1"/>
        <end position="21"/>
    </location>
</feature>
<feature type="domain" description="Mammalian cell entry C-terminal" evidence="3">
    <location>
        <begin position="123"/>
        <end position="293"/>
    </location>
</feature>
<evidence type="ECO:0000256" key="1">
    <source>
        <dbReference type="SAM" id="SignalP"/>
    </source>
</evidence>
<evidence type="ECO:0000313" key="5">
    <source>
        <dbReference type="Proteomes" id="UP001651690"/>
    </source>
</evidence>
<keyword evidence="5" id="KW-1185">Reference proteome</keyword>
<name>A0ABT1M1C2_9MYCO</name>
<reference evidence="4 5" key="1">
    <citation type="submission" date="2022-06" db="EMBL/GenBank/DDBJ databases">
        <title>Mycolicibacterium sp. CAU 1645 isolated from seawater.</title>
        <authorList>
            <person name="Kim W."/>
        </authorList>
    </citation>
    <scope>NUCLEOTIDE SEQUENCE [LARGE SCALE GENOMIC DNA]</scope>
    <source>
        <strain evidence="4 5">CAU 1645</strain>
    </source>
</reference>
<accession>A0ABT1M1C2</accession>
<comment type="caution">
    <text evidence="4">The sequence shown here is derived from an EMBL/GenBank/DDBJ whole genome shotgun (WGS) entry which is preliminary data.</text>
</comment>
<dbReference type="RefSeq" id="WP_255060191.1">
    <property type="nucleotide sequence ID" value="NZ_JANDBD010000004.1"/>
</dbReference>
<evidence type="ECO:0000313" key="4">
    <source>
        <dbReference type="EMBL" id="MCP9272944.1"/>
    </source>
</evidence>
<dbReference type="Proteomes" id="UP001651690">
    <property type="component" value="Unassembled WGS sequence"/>
</dbReference>
<proteinExistence type="predicted"/>
<keyword evidence="1" id="KW-0732">Signal</keyword>
<feature type="domain" description="Mce/MlaD" evidence="2">
    <location>
        <begin position="40"/>
        <end position="115"/>
    </location>
</feature>
<dbReference type="Pfam" id="PF02470">
    <property type="entry name" value="MlaD"/>
    <property type="match status" value="1"/>
</dbReference>
<feature type="chain" id="PRO_5046702822" evidence="1">
    <location>
        <begin position="22"/>
        <end position="401"/>
    </location>
</feature>
<sequence>MIRARRAILALGAVATTCLSACSGINSLPLPGTLGRGADSQTFVVQVANIGTLESNSPVMIDDVVVGSVGAMRVDDWKAVVDVHVQADVVVPANVTATVGQTSLLGSMHLALDPPLGERPRGRLDSGATIPLGSTSTYPSTEQTLSSLSTIVNAGGLGQVGDIVHNLSEAFSGREVEARDLLTRLDRFIGVFARQRDNVIASLRALDRLSGTLSSQNQVLTTTLEKLPAALDVLERQRPNLTAALDRLGAFGDAATTTVNDTRADLVRNLRNLVPTLKSLADVGPEIDEALAYATVFPFGQSTIDRGLRGDYMNLFVTIDLTRNRTTKTLPLGTRWGNPNMPTVPAPGDPGYEWFYTVNPLAAPVANPPSPPVRAPLPTGIDIGIPPDSPARTFPFNQGWG</sequence>
<organism evidence="4 5">
    <name type="scientific">Mycolicibacterium arenosum</name>
    <dbReference type="NCBI Taxonomy" id="2952157"/>
    <lineage>
        <taxon>Bacteria</taxon>
        <taxon>Bacillati</taxon>
        <taxon>Actinomycetota</taxon>
        <taxon>Actinomycetes</taxon>
        <taxon>Mycobacteriales</taxon>
        <taxon>Mycobacteriaceae</taxon>
        <taxon>Mycolicibacterium</taxon>
    </lineage>
</organism>
<dbReference type="InterPro" id="IPR005693">
    <property type="entry name" value="Mce"/>
</dbReference>
<protein>
    <submittedName>
        <fullName evidence="4">MCE family protein</fullName>
    </submittedName>
</protein>
<dbReference type="PANTHER" id="PTHR33371">
    <property type="entry name" value="INTERMEMBRANE PHOSPHOLIPID TRANSPORT SYSTEM BINDING PROTEIN MLAD-RELATED"/>
    <property type="match status" value="1"/>
</dbReference>
<dbReference type="PANTHER" id="PTHR33371:SF15">
    <property type="entry name" value="LIPOPROTEIN LPRN"/>
    <property type="match status" value="1"/>
</dbReference>
<dbReference type="InterPro" id="IPR024516">
    <property type="entry name" value="Mce_C"/>
</dbReference>
<evidence type="ECO:0000259" key="3">
    <source>
        <dbReference type="Pfam" id="PF11887"/>
    </source>
</evidence>
<dbReference type="Pfam" id="PF11887">
    <property type="entry name" value="Mce4_CUP1"/>
    <property type="match status" value="1"/>
</dbReference>
<gene>
    <name evidence="4" type="ORF">NM203_12185</name>
</gene>
<dbReference type="InterPro" id="IPR003399">
    <property type="entry name" value="Mce/MlaD"/>
</dbReference>
<dbReference type="EMBL" id="JANDBD010000004">
    <property type="protein sequence ID" value="MCP9272944.1"/>
    <property type="molecule type" value="Genomic_DNA"/>
</dbReference>
<evidence type="ECO:0000259" key="2">
    <source>
        <dbReference type="Pfam" id="PF02470"/>
    </source>
</evidence>